<dbReference type="PANTHER" id="PTHR31377">
    <property type="entry name" value="AGMATINE DEIMINASE-RELATED"/>
    <property type="match status" value="1"/>
</dbReference>
<reference evidence="2 3" key="1">
    <citation type="submission" date="2018-05" db="EMBL/GenBank/DDBJ databases">
        <title>Complete genome sequence of Arcticibacterium luteifluviistationis SM1504T, a cytophagaceae bacterium isolated from Arctic surface seawater.</title>
        <authorList>
            <person name="Li Y."/>
            <person name="Qin Q.-L."/>
        </authorList>
    </citation>
    <scope>NUCLEOTIDE SEQUENCE [LARGE SCALE GENOMIC DNA]</scope>
    <source>
        <strain evidence="2 3">SM1504</strain>
    </source>
</reference>
<evidence type="ECO:0000256" key="1">
    <source>
        <dbReference type="ARBA" id="ARBA00022801"/>
    </source>
</evidence>
<proteinExistence type="predicted"/>
<dbReference type="GO" id="GO:0004668">
    <property type="term" value="F:protein-arginine deiminase activity"/>
    <property type="evidence" value="ECO:0007669"/>
    <property type="project" value="InterPro"/>
</dbReference>
<dbReference type="EMBL" id="CP029480">
    <property type="protein sequence ID" value="AWV98642.1"/>
    <property type="molecule type" value="Genomic_DNA"/>
</dbReference>
<accession>A0A2Z4GBI9</accession>
<sequence>MHPKEDGFKFPAEWLQHKATWLSFPWNVETWEDRLPRIYPSYFKFIKEISEVEQVNINVGNSQVKTIIEKQLALRHMENDNILLHDFPTNDSWCRDHGPSFVVNSTTKEKRIVDWQYNAWGGKYPPYNHDNEIPTRVAEMLNLQTYKPGIIMEGGSIEVNGAGSLLTSKSCLLNKNRNPDLNQREIESFLMNYYGVEQILWIEDGIVGDDTDGHVDDTTRFVNENTVLTVMESNRHDDNYEILKRNFEQLKKMKLINGESLNIIELPMPDPVIDNELRLPASYANFYMCNGKVLVPTYNCKKDDLALGIIADCFPERKVVGIDSKEIIWGLGSLHCLSQQEPKV</sequence>
<protein>
    <submittedName>
        <fullName evidence="2">Agmatine deiminase</fullName>
    </submittedName>
</protein>
<evidence type="ECO:0000313" key="3">
    <source>
        <dbReference type="Proteomes" id="UP000249873"/>
    </source>
</evidence>
<dbReference type="Proteomes" id="UP000249873">
    <property type="component" value="Chromosome"/>
</dbReference>
<dbReference type="OrthoDB" id="9808013at2"/>
<dbReference type="GO" id="GO:0047632">
    <property type="term" value="F:agmatine deiminase activity"/>
    <property type="evidence" value="ECO:0007669"/>
    <property type="project" value="TreeGrafter"/>
</dbReference>
<dbReference type="SUPFAM" id="SSF55909">
    <property type="entry name" value="Pentein"/>
    <property type="match status" value="1"/>
</dbReference>
<dbReference type="RefSeq" id="WP_111371835.1">
    <property type="nucleotide sequence ID" value="NZ_CP029480.1"/>
</dbReference>
<keyword evidence="3" id="KW-1185">Reference proteome</keyword>
<dbReference type="Gene3D" id="3.75.10.10">
    <property type="entry name" value="L-arginine/glycine Amidinotransferase, Chain A"/>
    <property type="match status" value="1"/>
</dbReference>
<keyword evidence="1" id="KW-0378">Hydrolase</keyword>
<dbReference type="GO" id="GO:0009446">
    <property type="term" value="P:putrescine biosynthetic process"/>
    <property type="evidence" value="ECO:0007669"/>
    <property type="project" value="InterPro"/>
</dbReference>
<dbReference type="PANTHER" id="PTHR31377:SF0">
    <property type="entry name" value="AGMATINE DEIMINASE-RELATED"/>
    <property type="match status" value="1"/>
</dbReference>
<gene>
    <name evidence="2" type="ORF">DJ013_10860</name>
</gene>
<evidence type="ECO:0000313" key="2">
    <source>
        <dbReference type="EMBL" id="AWV98642.1"/>
    </source>
</evidence>
<dbReference type="KEGG" id="als:DJ013_10860"/>
<organism evidence="2 3">
    <name type="scientific">Arcticibacterium luteifluviistationis</name>
    <dbReference type="NCBI Taxonomy" id="1784714"/>
    <lineage>
        <taxon>Bacteria</taxon>
        <taxon>Pseudomonadati</taxon>
        <taxon>Bacteroidota</taxon>
        <taxon>Cytophagia</taxon>
        <taxon>Cytophagales</taxon>
        <taxon>Leadbetterellaceae</taxon>
        <taxon>Arcticibacterium</taxon>
    </lineage>
</organism>
<dbReference type="AlphaFoldDB" id="A0A2Z4GBI9"/>
<dbReference type="Pfam" id="PF04371">
    <property type="entry name" value="PAD_porph"/>
    <property type="match status" value="1"/>
</dbReference>
<dbReference type="InterPro" id="IPR007466">
    <property type="entry name" value="Peptidyl-Arg-deiminase_porph"/>
</dbReference>
<name>A0A2Z4GBI9_9BACT</name>